<organism evidence="5 6">
    <name type="scientific">Apiotrichum porosum</name>
    <dbReference type="NCBI Taxonomy" id="105984"/>
    <lineage>
        <taxon>Eukaryota</taxon>
        <taxon>Fungi</taxon>
        <taxon>Dikarya</taxon>
        <taxon>Basidiomycota</taxon>
        <taxon>Agaricomycotina</taxon>
        <taxon>Tremellomycetes</taxon>
        <taxon>Trichosporonales</taxon>
        <taxon>Trichosporonaceae</taxon>
        <taxon>Apiotrichum</taxon>
    </lineage>
</organism>
<evidence type="ECO:0000256" key="1">
    <source>
        <dbReference type="ARBA" id="ARBA00006484"/>
    </source>
</evidence>
<evidence type="ECO:0000256" key="3">
    <source>
        <dbReference type="ARBA" id="ARBA00023002"/>
    </source>
</evidence>
<evidence type="ECO:0000313" key="5">
    <source>
        <dbReference type="EMBL" id="RSH84965.1"/>
    </source>
</evidence>
<dbReference type="Pfam" id="PF00106">
    <property type="entry name" value="adh_short"/>
    <property type="match status" value="1"/>
</dbReference>
<sequence length="271" mass="29183">MADFGFTSRLTGKTVLVTGASSGIGAATAKLFATFGANLVLVARRVDRLAEVKDECLKAGNGKNTVEVIAADMAKKEDIDGIIPKLNGKQVDILVNNAGLALGRDQVGEIKDDDLVDMITVNVLGLIRLTQKFVPEMKKQGFGLIVNLGSIAGREAYPGGSIYCAAKHAVAAFSSSLMKELVNTNIRVCEIQPGMVETEFSVVRNYGDKAAADEVYKGITPLSAQDIAEEIVWVASRPEHVQVAQIRVGRHRVPQAIVGLGWWYEKNMQLL</sequence>
<comment type="caution">
    <text evidence="5">The sequence shown here is derived from an EMBL/GenBank/DDBJ whole genome shotgun (WGS) entry which is preliminary data.</text>
</comment>
<evidence type="ECO:0000256" key="4">
    <source>
        <dbReference type="RuleBase" id="RU000363"/>
    </source>
</evidence>
<dbReference type="Gene3D" id="3.40.50.720">
    <property type="entry name" value="NAD(P)-binding Rossmann-like Domain"/>
    <property type="match status" value="1"/>
</dbReference>
<dbReference type="InterPro" id="IPR020904">
    <property type="entry name" value="Sc_DH/Rdtase_CS"/>
</dbReference>
<reference evidence="5 6" key="1">
    <citation type="submission" date="2018-11" db="EMBL/GenBank/DDBJ databases">
        <title>Genome sequence of Apiotrichum porosum DSM 27194.</title>
        <authorList>
            <person name="Aliyu H."/>
            <person name="Gorte O."/>
            <person name="Ochsenreither K."/>
        </authorList>
    </citation>
    <scope>NUCLEOTIDE SEQUENCE [LARGE SCALE GENOMIC DNA]</scope>
    <source>
        <strain evidence="5 6">DSM 27194</strain>
    </source>
</reference>
<gene>
    <name evidence="5" type="ORF">EHS24_006532</name>
</gene>
<proteinExistence type="inferred from homology"/>
<dbReference type="AlphaFoldDB" id="A0A427Y1V1"/>
<comment type="similarity">
    <text evidence="1 4">Belongs to the short-chain dehydrogenases/reductases (SDR) family.</text>
</comment>
<dbReference type="STRING" id="105984.A0A427Y1V1"/>
<dbReference type="GeneID" id="39591075"/>
<dbReference type="GO" id="GO:0016616">
    <property type="term" value="F:oxidoreductase activity, acting on the CH-OH group of donors, NAD or NADP as acceptor"/>
    <property type="evidence" value="ECO:0007669"/>
    <property type="project" value="UniProtKB-ARBA"/>
</dbReference>
<dbReference type="PRINTS" id="PR00081">
    <property type="entry name" value="GDHRDH"/>
</dbReference>
<accession>A0A427Y1V1</accession>
<keyword evidence="3" id="KW-0560">Oxidoreductase</keyword>
<dbReference type="Proteomes" id="UP000279236">
    <property type="component" value="Unassembled WGS sequence"/>
</dbReference>
<evidence type="ECO:0000256" key="2">
    <source>
        <dbReference type="ARBA" id="ARBA00022857"/>
    </source>
</evidence>
<dbReference type="InterPro" id="IPR036291">
    <property type="entry name" value="NAD(P)-bd_dom_sf"/>
</dbReference>
<protein>
    <recommendedName>
        <fullName evidence="7">Oxidoreductase</fullName>
    </recommendedName>
</protein>
<dbReference type="PROSITE" id="PS00061">
    <property type="entry name" value="ADH_SHORT"/>
    <property type="match status" value="1"/>
</dbReference>
<name>A0A427Y1V1_9TREE</name>
<dbReference type="PANTHER" id="PTHR42901">
    <property type="entry name" value="ALCOHOL DEHYDROGENASE"/>
    <property type="match status" value="1"/>
</dbReference>
<evidence type="ECO:0000313" key="6">
    <source>
        <dbReference type="Proteomes" id="UP000279236"/>
    </source>
</evidence>
<dbReference type="PRINTS" id="PR00080">
    <property type="entry name" value="SDRFAMILY"/>
</dbReference>
<dbReference type="InterPro" id="IPR002347">
    <property type="entry name" value="SDR_fam"/>
</dbReference>
<evidence type="ECO:0008006" key="7">
    <source>
        <dbReference type="Google" id="ProtNLM"/>
    </source>
</evidence>
<dbReference type="RefSeq" id="XP_028478413.1">
    <property type="nucleotide sequence ID" value="XM_028621961.1"/>
</dbReference>
<dbReference type="SUPFAM" id="SSF51735">
    <property type="entry name" value="NAD(P)-binding Rossmann-fold domains"/>
    <property type="match status" value="1"/>
</dbReference>
<dbReference type="OrthoDB" id="6251714at2759"/>
<dbReference type="FunFam" id="3.40.50.720:FF:000047">
    <property type="entry name" value="NADP-dependent L-serine/L-allo-threonine dehydrogenase"/>
    <property type="match status" value="1"/>
</dbReference>
<dbReference type="EMBL" id="RSCE01000003">
    <property type="protein sequence ID" value="RSH84965.1"/>
    <property type="molecule type" value="Genomic_DNA"/>
</dbReference>
<keyword evidence="6" id="KW-1185">Reference proteome</keyword>
<keyword evidence="2" id="KW-0521">NADP</keyword>
<dbReference type="PANTHER" id="PTHR42901:SF1">
    <property type="entry name" value="ALCOHOL DEHYDROGENASE"/>
    <property type="match status" value="1"/>
</dbReference>